<feature type="region of interest" description="Disordered" evidence="2">
    <location>
        <begin position="236"/>
        <end position="271"/>
    </location>
</feature>
<feature type="compositionally biased region" description="Low complexity" evidence="2">
    <location>
        <begin position="1053"/>
        <end position="1077"/>
    </location>
</feature>
<dbReference type="GO" id="GO:0072659">
    <property type="term" value="P:protein localization to plasma membrane"/>
    <property type="evidence" value="ECO:0007669"/>
    <property type="project" value="InterPro"/>
</dbReference>
<feature type="compositionally biased region" description="Polar residues" evidence="2">
    <location>
        <begin position="252"/>
        <end position="268"/>
    </location>
</feature>
<dbReference type="Pfam" id="PF21072">
    <property type="entry name" value="EFR3"/>
    <property type="match status" value="1"/>
</dbReference>
<feature type="compositionally biased region" description="Low complexity" evidence="2">
    <location>
        <begin position="1022"/>
        <end position="1044"/>
    </location>
</feature>
<feature type="compositionally biased region" description="Polar residues" evidence="2">
    <location>
        <begin position="962"/>
        <end position="978"/>
    </location>
</feature>
<feature type="region of interest" description="Disordered" evidence="2">
    <location>
        <begin position="442"/>
        <end position="463"/>
    </location>
</feature>
<feature type="region of interest" description="Disordered" evidence="2">
    <location>
        <begin position="995"/>
        <end position="1118"/>
    </location>
</feature>
<evidence type="ECO:0000256" key="1">
    <source>
        <dbReference type="ARBA" id="ARBA00010216"/>
    </source>
</evidence>
<dbReference type="EMBL" id="CAJPDT010000016">
    <property type="protein sequence ID" value="CAF9916183.1"/>
    <property type="molecule type" value="Genomic_DNA"/>
</dbReference>
<dbReference type="GO" id="GO:0005886">
    <property type="term" value="C:plasma membrane"/>
    <property type="evidence" value="ECO:0007669"/>
    <property type="project" value="TreeGrafter"/>
</dbReference>
<dbReference type="Proteomes" id="UP000664534">
    <property type="component" value="Unassembled WGS sequence"/>
</dbReference>
<dbReference type="InterPro" id="IPR049150">
    <property type="entry name" value="EFR3_HEAT-like_rpt"/>
</dbReference>
<feature type="region of interest" description="Disordered" evidence="2">
    <location>
        <begin position="1137"/>
        <end position="1196"/>
    </location>
</feature>
<gene>
    <name evidence="3" type="primary">EFR3</name>
    <name evidence="3" type="ORF">IMSHALPRED_003002</name>
</gene>
<dbReference type="AlphaFoldDB" id="A0A8H3F5U3"/>
<evidence type="ECO:0000313" key="4">
    <source>
        <dbReference type="Proteomes" id="UP000664534"/>
    </source>
</evidence>
<keyword evidence="4" id="KW-1185">Reference proteome</keyword>
<dbReference type="InterPro" id="IPR016024">
    <property type="entry name" value="ARM-type_fold"/>
</dbReference>
<feature type="compositionally biased region" description="Polar residues" evidence="2">
    <location>
        <begin position="1012"/>
        <end position="1021"/>
    </location>
</feature>
<evidence type="ECO:0000313" key="3">
    <source>
        <dbReference type="EMBL" id="CAF9916183.1"/>
    </source>
</evidence>
<dbReference type="PANTHER" id="PTHR47766">
    <property type="entry name" value="PROTEIN EFR3"/>
    <property type="match status" value="1"/>
</dbReference>
<dbReference type="OrthoDB" id="19232at2759"/>
<sequence>MFAAHAVRQKCRPKHQVLILKCYPAFQKNVLDMKPNSSELSYMLYYASTRRSKLLKVGAFLEKKASSDVYKGKIGNVQVTLKILQALIEKLPRELPLYAPYILRIFGTVLRSKDLSMVEESVPTFEAFCTHQDVATLAADQQHIGQYEDIVRSYASYAALKTPIQSKGGLTAPIAIRWRSAGLRALKSITSSEAVGADGGRQMNIIMPVILQNLHSGDEEQLRELQRKVEVVETKDEKQAHRRRMSIATVRTADSSSRPNSGAVTGTTDDADRLAEEEVGLQALRSLKQIFIANNRAQIRLATGAMLKFICTVPQRQPGIRKSTRSVHNGSWATTLMEMCTRWAPVQDRFVMLVTVMETLVRSPIAEENMEQQLLLVSLVGWLLKSNINMIGLSVMDVLLGLVQHILLLLQLGGKGSNVLPHHQQTDAIDLFRGIEDLIDGPTSPSKGEMDGAKSGESSPSSNRQELLSRLHRCIGDLATHVYYSDQISDMITAILLRLKPSPMSGITTAAAAIEDPQAAARAIQASVHLQENPDTDEFFSFGTARVTALKAIKEVLTVANMKGTVSGGAAIGRNRVGVQVWEGTQWLLRDEDRRVRRAYVDALLTWLRLEMSSNDLRVLEDKRKLVRTASRTDVTSSRQDIMTRRAVSAASRTEKTGKPAKSTFLQLLHLAIYDNAIEAPESTSDLLLLHLLLVRLVEKLGVNAVKTGLPMIMRLQEDINVDDLISTPMAKLNVGSLVHGYFWTLCDKFDFDTSNLGFAVQSEISRRKEHGLWLDAIQIPPLPLEQIMSAASRPVLENIPIPALQTESLKPFDSRPAMVDRIAESYASTVASPPISPPASPGRVFSLPAISSQGPTSTPSNGNTHELPPRVLDAMLSEWSKELCIASVEKESTRTISLNSRNGTNLSRYLGVNGQSSRGISPNGERSPIHSRSPHNENEIASQPHALNFAFQNQHRRSSAHDTGSPTPISSSDQNTTLRVDDLKRVLAGGTLNVRGASPLRHSTARHEFNPSENNHQRNISSGSESVVSAEGFESASEGDLSRPLPPPAPNPLAENAANNPPAPTSNHAASSTHSRTSWATHPRSRPQSGEVSPGKPPTARSLRRPSTSSSGEDPNANAAALRGEIVHPRLSGEDFVEDEVPPVPPLPANVTALPNRPLSTGNPPLQPQQQPQHTEPMPNEVKQSKHASVGRKRGVDVSALLGSIDAMSVGERRRIGSGVGRPPY</sequence>
<dbReference type="PANTHER" id="PTHR47766:SF1">
    <property type="entry name" value="PROTEIN EFR3"/>
    <property type="match status" value="1"/>
</dbReference>
<name>A0A8H3F5U3_9LECA</name>
<feature type="region of interest" description="Disordered" evidence="2">
    <location>
        <begin position="892"/>
        <end position="938"/>
    </location>
</feature>
<evidence type="ECO:0000256" key="2">
    <source>
        <dbReference type="SAM" id="MobiDB-lite"/>
    </source>
</evidence>
<feature type="compositionally biased region" description="Polar residues" evidence="2">
    <location>
        <begin position="895"/>
        <end position="921"/>
    </location>
</feature>
<accession>A0A8H3F5U3</accession>
<dbReference type="SUPFAM" id="SSF48371">
    <property type="entry name" value="ARM repeat"/>
    <property type="match status" value="1"/>
</dbReference>
<dbReference type="InterPro" id="IPR039786">
    <property type="entry name" value="EFR3"/>
</dbReference>
<feature type="region of interest" description="Disordered" evidence="2">
    <location>
        <begin position="955"/>
        <end position="978"/>
    </location>
</feature>
<comment type="similarity">
    <text evidence="1">Belongs to the EFR3 family.</text>
</comment>
<organism evidence="3 4">
    <name type="scientific">Imshaugia aleurites</name>
    <dbReference type="NCBI Taxonomy" id="172621"/>
    <lineage>
        <taxon>Eukaryota</taxon>
        <taxon>Fungi</taxon>
        <taxon>Dikarya</taxon>
        <taxon>Ascomycota</taxon>
        <taxon>Pezizomycotina</taxon>
        <taxon>Lecanoromycetes</taxon>
        <taxon>OSLEUM clade</taxon>
        <taxon>Lecanoromycetidae</taxon>
        <taxon>Lecanorales</taxon>
        <taxon>Lecanorineae</taxon>
        <taxon>Parmeliaceae</taxon>
        <taxon>Imshaugia</taxon>
    </lineage>
</organism>
<feature type="compositionally biased region" description="Polar residues" evidence="2">
    <location>
        <begin position="850"/>
        <end position="865"/>
    </location>
</feature>
<proteinExistence type="inferred from homology"/>
<protein>
    <submittedName>
        <fullName evidence="3">Plasma membrane localization protein</fullName>
    </submittedName>
</protein>
<comment type="caution">
    <text evidence="3">The sequence shown here is derived from an EMBL/GenBank/DDBJ whole genome shotgun (WGS) entry which is preliminary data.</text>
</comment>
<feature type="region of interest" description="Disordered" evidence="2">
    <location>
        <begin position="832"/>
        <end position="867"/>
    </location>
</feature>
<reference evidence="3" key="1">
    <citation type="submission" date="2021-03" db="EMBL/GenBank/DDBJ databases">
        <authorList>
            <person name="Tagirdzhanova G."/>
        </authorList>
    </citation>
    <scope>NUCLEOTIDE SEQUENCE</scope>
</reference>